<protein>
    <submittedName>
        <fullName evidence="1">Uncharacterized protein</fullName>
    </submittedName>
</protein>
<name>A0A2R6XXS4_9BACL</name>
<sequence>MDASHFSGGRIHVLANDVYRRFGITPESEMIVEGIRSWMTEAIEEGEAV</sequence>
<evidence type="ECO:0000313" key="1">
    <source>
        <dbReference type="EMBL" id="PTQ55218.1"/>
    </source>
</evidence>
<reference evidence="2" key="1">
    <citation type="journal article" date="2018" name="Sci. Rep.">
        <title>Lignite coal burning seam in the remote Altai Mountains harbors a hydrogen-driven thermophilic microbial community.</title>
        <authorList>
            <person name="Kadnikov V.V."/>
            <person name="Mardanov A.V."/>
            <person name="Ivasenko D.A."/>
            <person name="Antsiferov D.V."/>
            <person name="Beletsky A.V."/>
            <person name="Karnachuk O.V."/>
            <person name="Ravin N.V."/>
        </authorList>
    </citation>
    <scope>NUCLEOTIDE SEQUENCE [LARGE SCALE GENOMIC DNA]</scope>
</reference>
<evidence type="ECO:0000313" key="2">
    <source>
        <dbReference type="Proteomes" id="UP000244338"/>
    </source>
</evidence>
<gene>
    <name evidence="1" type="ORF">BSOLF_2918</name>
</gene>
<proteinExistence type="predicted"/>
<organism evidence="1 2">
    <name type="scientific">Candidatus Carbonibacillus altaicus</name>
    <dbReference type="NCBI Taxonomy" id="2163959"/>
    <lineage>
        <taxon>Bacteria</taxon>
        <taxon>Bacillati</taxon>
        <taxon>Bacillota</taxon>
        <taxon>Bacilli</taxon>
        <taxon>Bacillales</taxon>
        <taxon>Candidatus Carbonibacillus</taxon>
    </lineage>
</organism>
<accession>A0A2R6XXS4</accession>
<dbReference type="EMBL" id="PEBX01000165">
    <property type="protein sequence ID" value="PTQ55218.1"/>
    <property type="molecule type" value="Genomic_DNA"/>
</dbReference>
<comment type="caution">
    <text evidence="1">The sequence shown here is derived from an EMBL/GenBank/DDBJ whole genome shotgun (WGS) entry which is preliminary data.</text>
</comment>
<dbReference type="Proteomes" id="UP000244338">
    <property type="component" value="Unassembled WGS sequence"/>
</dbReference>
<dbReference type="AlphaFoldDB" id="A0A2R6XXS4"/>